<dbReference type="Gene3D" id="1.10.3720.10">
    <property type="entry name" value="MetI-like"/>
    <property type="match status" value="1"/>
</dbReference>
<reference evidence="9 10" key="1">
    <citation type="submission" date="2016-11" db="EMBL/GenBank/DDBJ databases">
        <authorList>
            <person name="Jaros S."/>
            <person name="Januszkiewicz K."/>
            <person name="Wedrychowicz H."/>
        </authorList>
    </citation>
    <scope>NUCLEOTIDE SEQUENCE [LARGE SCALE GENOMIC DNA]</scope>
    <source>
        <strain evidence="9 10">DSM 10068</strain>
    </source>
</reference>
<feature type="transmembrane region" description="Helical" evidence="7">
    <location>
        <begin position="133"/>
        <end position="158"/>
    </location>
</feature>
<evidence type="ECO:0000256" key="4">
    <source>
        <dbReference type="ARBA" id="ARBA00022692"/>
    </source>
</evidence>
<proteinExistence type="inferred from homology"/>
<evidence type="ECO:0000256" key="1">
    <source>
        <dbReference type="ARBA" id="ARBA00004651"/>
    </source>
</evidence>
<keyword evidence="2 7" id="KW-0813">Transport</keyword>
<dbReference type="Pfam" id="PF19300">
    <property type="entry name" value="BPD_transp_1_N"/>
    <property type="match status" value="1"/>
</dbReference>
<feature type="transmembrane region" description="Helical" evidence="7">
    <location>
        <begin position="226"/>
        <end position="252"/>
    </location>
</feature>
<keyword evidence="5 7" id="KW-1133">Transmembrane helix</keyword>
<feature type="transmembrane region" description="Helical" evidence="7">
    <location>
        <begin position="98"/>
        <end position="121"/>
    </location>
</feature>
<evidence type="ECO:0000256" key="6">
    <source>
        <dbReference type="ARBA" id="ARBA00023136"/>
    </source>
</evidence>
<evidence type="ECO:0000313" key="10">
    <source>
        <dbReference type="Proteomes" id="UP000183995"/>
    </source>
</evidence>
<dbReference type="AlphaFoldDB" id="A0A1M5XBL2"/>
<dbReference type="InterPro" id="IPR045621">
    <property type="entry name" value="BPD_transp_1_N"/>
</dbReference>
<feature type="transmembrane region" description="Helical" evidence="7">
    <location>
        <begin position="170"/>
        <end position="188"/>
    </location>
</feature>
<dbReference type="OrthoDB" id="9769919at2"/>
<protein>
    <submittedName>
        <fullName evidence="9">Peptide/nickel transport system permease protein</fullName>
    </submittedName>
</protein>
<feature type="domain" description="ABC transmembrane type-1" evidence="8">
    <location>
        <begin position="94"/>
        <end position="291"/>
    </location>
</feature>
<evidence type="ECO:0000256" key="3">
    <source>
        <dbReference type="ARBA" id="ARBA00022475"/>
    </source>
</evidence>
<evidence type="ECO:0000256" key="2">
    <source>
        <dbReference type="ARBA" id="ARBA00022448"/>
    </source>
</evidence>
<dbReference type="STRING" id="1123282.SAMN02745823_01681"/>
<dbReference type="InterPro" id="IPR000515">
    <property type="entry name" value="MetI-like"/>
</dbReference>
<keyword evidence="10" id="KW-1185">Reference proteome</keyword>
<dbReference type="Pfam" id="PF00528">
    <property type="entry name" value="BPD_transp_1"/>
    <property type="match status" value="1"/>
</dbReference>
<evidence type="ECO:0000313" key="9">
    <source>
        <dbReference type="EMBL" id="SHH97210.1"/>
    </source>
</evidence>
<sequence>MKRYVAVRVIKALLTVLFVWTVVFILSRVTGDPVDWMLQSGGDMRAREQLRHNLGLDLPLAQQYFRAIAGMLTGDAGTSFYYARPVSDLFAERMTATLTLGAVVFGVTILFGVPLGVFAALRHNSVLDRLTMGFSVAGYTVPNFVLGILLIFIFSLHLKLLPSGSVGTPAHFVLPVIAMSVAPAANVARLTRSALLDVIGQDFLECARAKGAKESRVIFKHALRNALISVVTILGAQLGYIIGGSVVVETVFAWPGIGTLIVNSAKQRDFPVVQFGVMIICISVTAINLLVDLSYSALDPRIRGRD</sequence>
<accession>A0A1M5XBL2</accession>
<dbReference type="SUPFAM" id="SSF161098">
    <property type="entry name" value="MetI-like"/>
    <property type="match status" value="1"/>
</dbReference>
<feature type="transmembrane region" description="Helical" evidence="7">
    <location>
        <begin position="272"/>
        <end position="295"/>
    </location>
</feature>
<dbReference type="RefSeq" id="WP_073077701.1">
    <property type="nucleotide sequence ID" value="NZ_FQXV01000005.1"/>
</dbReference>
<dbReference type="PANTHER" id="PTHR43163:SF6">
    <property type="entry name" value="DIPEPTIDE TRANSPORT SYSTEM PERMEASE PROTEIN DPPB-RELATED"/>
    <property type="match status" value="1"/>
</dbReference>
<dbReference type="PROSITE" id="PS50928">
    <property type="entry name" value="ABC_TM1"/>
    <property type="match status" value="1"/>
</dbReference>
<keyword evidence="3" id="KW-1003">Cell membrane</keyword>
<dbReference type="InterPro" id="IPR035906">
    <property type="entry name" value="MetI-like_sf"/>
</dbReference>
<keyword evidence="4 7" id="KW-0812">Transmembrane</keyword>
<comment type="similarity">
    <text evidence="7">Belongs to the binding-protein-dependent transport system permease family.</text>
</comment>
<dbReference type="CDD" id="cd06261">
    <property type="entry name" value="TM_PBP2"/>
    <property type="match status" value="1"/>
</dbReference>
<dbReference type="Proteomes" id="UP000183995">
    <property type="component" value="Unassembled WGS sequence"/>
</dbReference>
<gene>
    <name evidence="9" type="ORF">SAMN02745823_01681</name>
</gene>
<dbReference type="GO" id="GO:0005886">
    <property type="term" value="C:plasma membrane"/>
    <property type="evidence" value="ECO:0007669"/>
    <property type="project" value="UniProtKB-SubCell"/>
</dbReference>
<keyword evidence="6 7" id="KW-0472">Membrane</keyword>
<dbReference type="GO" id="GO:0071916">
    <property type="term" value="F:dipeptide transmembrane transporter activity"/>
    <property type="evidence" value="ECO:0007669"/>
    <property type="project" value="TreeGrafter"/>
</dbReference>
<organism evidence="9 10">
    <name type="scientific">Sporobacter termitidis DSM 10068</name>
    <dbReference type="NCBI Taxonomy" id="1123282"/>
    <lineage>
        <taxon>Bacteria</taxon>
        <taxon>Bacillati</taxon>
        <taxon>Bacillota</taxon>
        <taxon>Clostridia</taxon>
        <taxon>Eubacteriales</taxon>
        <taxon>Oscillospiraceae</taxon>
        <taxon>Sporobacter</taxon>
    </lineage>
</organism>
<evidence type="ECO:0000259" key="8">
    <source>
        <dbReference type="PROSITE" id="PS50928"/>
    </source>
</evidence>
<name>A0A1M5XBL2_9FIRM</name>
<dbReference type="PANTHER" id="PTHR43163">
    <property type="entry name" value="DIPEPTIDE TRANSPORT SYSTEM PERMEASE PROTEIN DPPB-RELATED"/>
    <property type="match status" value="1"/>
</dbReference>
<evidence type="ECO:0000256" key="7">
    <source>
        <dbReference type="RuleBase" id="RU363032"/>
    </source>
</evidence>
<comment type="subcellular location">
    <subcellularLocation>
        <location evidence="1 7">Cell membrane</location>
        <topology evidence="1 7">Multi-pass membrane protein</topology>
    </subcellularLocation>
</comment>
<evidence type="ECO:0000256" key="5">
    <source>
        <dbReference type="ARBA" id="ARBA00022989"/>
    </source>
</evidence>
<dbReference type="EMBL" id="FQXV01000005">
    <property type="protein sequence ID" value="SHH97210.1"/>
    <property type="molecule type" value="Genomic_DNA"/>
</dbReference>